<dbReference type="HOGENOM" id="CLU_129665_1_0_2"/>
<dbReference type="EMBL" id="CP002551">
    <property type="protein sequence ID" value="ADZ09933.1"/>
    <property type="molecule type" value="Genomic_DNA"/>
</dbReference>
<dbReference type="AlphaFoldDB" id="F0T9Q4"/>
<name>F0T9Q4_METLA</name>
<dbReference type="eggNOG" id="arCOG03571">
    <property type="taxonomic scope" value="Archaea"/>
</dbReference>
<proteinExistence type="predicted"/>
<protein>
    <recommendedName>
        <fullName evidence="3">DUF3795 domain-containing protein</fullName>
    </recommendedName>
</protein>
<evidence type="ECO:0008006" key="3">
    <source>
        <dbReference type="Google" id="ProtNLM"/>
    </source>
</evidence>
<evidence type="ECO:0000313" key="1">
    <source>
        <dbReference type="EMBL" id="ADZ09933.1"/>
    </source>
</evidence>
<keyword evidence="2" id="KW-1185">Reference proteome</keyword>
<dbReference type="RefSeq" id="WP_013645284.1">
    <property type="nucleotide sequence ID" value="NC_015216.1"/>
</dbReference>
<organism evidence="1 2">
    <name type="scientific">Methanobacterium lacus (strain AL-21)</name>
    <dbReference type="NCBI Taxonomy" id="877455"/>
    <lineage>
        <taxon>Archaea</taxon>
        <taxon>Methanobacteriati</taxon>
        <taxon>Methanobacteriota</taxon>
        <taxon>Methanomada group</taxon>
        <taxon>Methanobacteria</taxon>
        <taxon>Methanobacteriales</taxon>
        <taxon>Methanobacteriaceae</taxon>
        <taxon>Methanobacterium</taxon>
    </lineage>
</organism>
<sequence length="138" mass="16032">MNTREYSLIAPCGMNCALCMAFLRDRNKCPGCRGPDDNKSITKVNCKIKKCEIFKTGDAEFCFECEDFPCNRLVHLDKRYKKKYHMSMITNLKSIKSNGLENFLVDEKEKWTCSECGGTICVHKGYCYSCRRVYFEIK</sequence>
<dbReference type="GeneID" id="10278166"/>
<dbReference type="Pfam" id="PF12675">
    <property type="entry name" value="DUF3795"/>
    <property type="match status" value="1"/>
</dbReference>
<reference evidence="1 2" key="2">
    <citation type="journal article" date="2014" name="Int. J. Syst. Evol. Microbiol.">
        <title>Methanobacterium paludis sp. nov. and a novel strain of Methanobacterium lacus isolated from northern peatlands.</title>
        <authorList>
            <person name="Cadillo-Quiroz H."/>
            <person name="Brauer S.L."/>
            <person name="Goodson N."/>
            <person name="Yavitt J.B."/>
            <person name="Zinder S.H."/>
        </authorList>
    </citation>
    <scope>NUCLEOTIDE SEQUENCE [LARGE SCALE GENOMIC DNA]</scope>
    <source>
        <strain evidence="1 2">AL-21</strain>
    </source>
</reference>
<evidence type="ECO:0000313" key="2">
    <source>
        <dbReference type="Proteomes" id="UP000007490"/>
    </source>
</evidence>
<dbReference type="OrthoDB" id="139211at2157"/>
<dbReference type="Proteomes" id="UP000007490">
    <property type="component" value="Chromosome"/>
</dbReference>
<dbReference type="KEGG" id="mel:Metbo_1709"/>
<reference evidence="2" key="1">
    <citation type="submission" date="2011-02" db="EMBL/GenBank/DDBJ databases">
        <title>Complete sequence of Methanobacterium sp. AL-21.</title>
        <authorList>
            <consortium name="US DOE Joint Genome Institute"/>
            <person name="Lucas S."/>
            <person name="Copeland A."/>
            <person name="Lapidus A."/>
            <person name="Cheng J.-F."/>
            <person name="Goodwin L."/>
            <person name="Pitluck S."/>
            <person name="Chertkov O."/>
            <person name="Detter J.C."/>
            <person name="Han C."/>
            <person name="Tapia R."/>
            <person name="Land M."/>
            <person name="Hauser L."/>
            <person name="Kyrpides N."/>
            <person name="Ivanova N."/>
            <person name="Mikhailova N."/>
            <person name="Pagani I."/>
            <person name="Cadillo-Quiroz H."/>
            <person name="Imachi H."/>
            <person name="Zinder S."/>
            <person name="Liu W."/>
            <person name="Woyke T."/>
        </authorList>
    </citation>
    <scope>NUCLEOTIDE SEQUENCE [LARGE SCALE GENOMIC DNA]</scope>
    <source>
        <strain evidence="2">AL-21</strain>
    </source>
</reference>
<accession>F0T9Q4</accession>
<gene>
    <name evidence="1" type="ordered locus">Metbo_1709</name>
</gene>
<dbReference type="InterPro" id="IPR024227">
    <property type="entry name" value="DUF3795"/>
</dbReference>